<keyword evidence="4" id="KW-1185">Reference proteome</keyword>
<sequence length="288" mass="32120">MNEKSHLNNLLLLIIATVCLSTSGPLGKFIEMPTPVIIWWRSILAVIILFFFCLFKGINLKINNKKDRFTFFIAALLMGGHWIFYFYALKLSNVAIGMISLFTFPVIIALLEPLFSKVKLDPIHIVLGLMVLLGIYILAPDFDLESSQLQGILFGVLSAICYALRILMLKGHIATYNGTMLMFYQVVVLTIVLAPVLYFMDTSNITTQYPYVLLLAIVTTAIGHTMFVNSLKYFKASTASIIGSTQPIFGIIIAFFFLNELPSPNTFIGGSLILATVIIESIRSKKVK</sequence>
<evidence type="ECO:0000313" key="3">
    <source>
        <dbReference type="EMBL" id="REE27833.1"/>
    </source>
</evidence>
<dbReference type="Pfam" id="PF00892">
    <property type="entry name" value="EamA"/>
    <property type="match status" value="2"/>
</dbReference>
<evidence type="ECO:0000259" key="2">
    <source>
        <dbReference type="Pfam" id="PF00892"/>
    </source>
</evidence>
<feature type="transmembrane region" description="Helical" evidence="1">
    <location>
        <begin position="211"/>
        <end position="231"/>
    </location>
</feature>
<accession>A0A3D9N6P4</accession>
<feature type="transmembrane region" description="Helical" evidence="1">
    <location>
        <begin position="69"/>
        <end position="88"/>
    </location>
</feature>
<feature type="transmembrane region" description="Helical" evidence="1">
    <location>
        <begin position="264"/>
        <end position="282"/>
    </location>
</feature>
<dbReference type="PANTHER" id="PTHR22911:SF79">
    <property type="entry name" value="MOBA-LIKE NTP TRANSFERASE DOMAIN-CONTAINING PROTEIN"/>
    <property type="match status" value="1"/>
</dbReference>
<dbReference type="RefSeq" id="WP_115808182.1">
    <property type="nucleotide sequence ID" value="NZ_QREI01000001.1"/>
</dbReference>
<reference evidence="3 4" key="1">
    <citation type="submission" date="2018-07" db="EMBL/GenBank/DDBJ databases">
        <title>Genomic Encyclopedia of Type Strains, Phase III (KMG-III): the genomes of soil and plant-associated and newly described type strains.</title>
        <authorList>
            <person name="Whitman W."/>
        </authorList>
    </citation>
    <scope>NUCLEOTIDE SEQUENCE [LARGE SCALE GENOMIC DNA]</scope>
    <source>
        <strain evidence="3 4">CECT 7948</strain>
    </source>
</reference>
<dbReference type="GO" id="GO:0016020">
    <property type="term" value="C:membrane"/>
    <property type="evidence" value="ECO:0007669"/>
    <property type="project" value="InterPro"/>
</dbReference>
<name>A0A3D9N6P4_9FLAO</name>
<keyword evidence="1" id="KW-0812">Transmembrane</keyword>
<dbReference type="InterPro" id="IPR000620">
    <property type="entry name" value="EamA_dom"/>
</dbReference>
<proteinExistence type="predicted"/>
<gene>
    <name evidence="3" type="ORF">DFQ09_101672</name>
</gene>
<dbReference type="EMBL" id="QREI01000001">
    <property type="protein sequence ID" value="REE27833.1"/>
    <property type="molecule type" value="Genomic_DNA"/>
</dbReference>
<dbReference type="PANTHER" id="PTHR22911">
    <property type="entry name" value="ACYL-MALONYL CONDENSING ENZYME-RELATED"/>
    <property type="match status" value="1"/>
</dbReference>
<dbReference type="OrthoDB" id="9150437at2"/>
<dbReference type="SUPFAM" id="SSF103481">
    <property type="entry name" value="Multidrug resistance efflux transporter EmrE"/>
    <property type="match status" value="2"/>
</dbReference>
<organism evidence="3 4">
    <name type="scientific">Winogradskyella pacifica</name>
    <dbReference type="NCBI Taxonomy" id="664642"/>
    <lineage>
        <taxon>Bacteria</taxon>
        <taxon>Pseudomonadati</taxon>
        <taxon>Bacteroidota</taxon>
        <taxon>Flavobacteriia</taxon>
        <taxon>Flavobacteriales</taxon>
        <taxon>Flavobacteriaceae</taxon>
        <taxon>Winogradskyella</taxon>
    </lineage>
</organism>
<protein>
    <submittedName>
        <fullName evidence="3">Threonine/homoserine efflux transporter RhtA</fullName>
    </submittedName>
</protein>
<dbReference type="Proteomes" id="UP000256919">
    <property type="component" value="Unassembled WGS sequence"/>
</dbReference>
<feature type="transmembrane region" description="Helical" evidence="1">
    <location>
        <begin position="181"/>
        <end position="199"/>
    </location>
</feature>
<feature type="transmembrane region" description="Helical" evidence="1">
    <location>
        <begin position="94"/>
        <end position="111"/>
    </location>
</feature>
<dbReference type="InterPro" id="IPR037185">
    <property type="entry name" value="EmrE-like"/>
</dbReference>
<comment type="caution">
    <text evidence="3">The sequence shown here is derived from an EMBL/GenBank/DDBJ whole genome shotgun (WGS) entry which is preliminary data.</text>
</comment>
<feature type="transmembrane region" description="Helical" evidence="1">
    <location>
        <begin position="238"/>
        <end position="258"/>
    </location>
</feature>
<keyword evidence="1" id="KW-0472">Membrane</keyword>
<feature type="transmembrane region" description="Helical" evidence="1">
    <location>
        <begin position="37"/>
        <end position="57"/>
    </location>
</feature>
<evidence type="ECO:0000313" key="4">
    <source>
        <dbReference type="Proteomes" id="UP000256919"/>
    </source>
</evidence>
<feature type="domain" description="EamA" evidence="2">
    <location>
        <begin position="150"/>
        <end position="279"/>
    </location>
</feature>
<evidence type="ECO:0000256" key="1">
    <source>
        <dbReference type="SAM" id="Phobius"/>
    </source>
</evidence>
<feature type="transmembrane region" description="Helical" evidence="1">
    <location>
        <begin position="123"/>
        <end position="139"/>
    </location>
</feature>
<keyword evidence="1" id="KW-1133">Transmembrane helix</keyword>
<feature type="transmembrane region" description="Helical" evidence="1">
    <location>
        <begin position="151"/>
        <end position="169"/>
    </location>
</feature>
<feature type="domain" description="EamA" evidence="2">
    <location>
        <begin position="10"/>
        <end position="138"/>
    </location>
</feature>
<dbReference type="AlphaFoldDB" id="A0A3D9N6P4"/>